<proteinExistence type="predicted"/>
<dbReference type="EMBL" id="RRYP01012257">
    <property type="protein sequence ID" value="TNV77235.1"/>
    <property type="molecule type" value="Genomic_DNA"/>
</dbReference>
<evidence type="ECO:0000256" key="1">
    <source>
        <dbReference type="SAM" id="Phobius"/>
    </source>
</evidence>
<protein>
    <submittedName>
        <fullName evidence="2">Uncharacterized protein</fullName>
    </submittedName>
</protein>
<evidence type="ECO:0000313" key="2">
    <source>
        <dbReference type="EMBL" id="TNV77235.1"/>
    </source>
</evidence>
<keyword evidence="1" id="KW-1133">Transmembrane helix</keyword>
<keyword evidence="1" id="KW-0472">Membrane</keyword>
<feature type="transmembrane region" description="Helical" evidence="1">
    <location>
        <begin position="130"/>
        <end position="156"/>
    </location>
</feature>
<keyword evidence="1" id="KW-0812">Transmembrane</keyword>
<feature type="transmembrane region" description="Helical" evidence="1">
    <location>
        <begin position="176"/>
        <end position="196"/>
    </location>
</feature>
<feature type="transmembrane region" description="Helical" evidence="1">
    <location>
        <begin position="99"/>
        <end position="118"/>
    </location>
</feature>
<reference evidence="2" key="1">
    <citation type="submission" date="2019-06" db="EMBL/GenBank/DDBJ databases">
        <authorList>
            <person name="Zheng W."/>
        </authorList>
    </citation>
    <scope>NUCLEOTIDE SEQUENCE</scope>
    <source>
        <strain evidence="2">QDHG01</strain>
    </source>
</reference>
<comment type="caution">
    <text evidence="2">The sequence shown here is derived from an EMBL/GenBank/DDBJ whole genome shotgun (WGS) entry which is preliminary data.</text>
</comment>
<name>A0A8J8NMH2_HALGN</name>
<dbReference type="AlphaFoldDB" id="A0A8J8NMH2"/>
<evidence type="ECO:0000313" key="3">
    <source>
        <dbReference type="Proteomes" id="UP000785679"/>
    </source>
</evidence>
<dbReference type="Proteomes" id="UP000785679">
    <property type="component" value="Unassembled WGS sequence"/>
</dbReference>
<accession>A0A8J8NMH2</accession>
<gene>
    <name evidence="2" type="ORF">FGO68_gene11499</name>
</gene>
<keyword evidence="3" id="KW-1185">Reference proteome</keyword>
<sequence length="250" mass="28005">MRVCQAFSEHPKASAASSHKTVPVLGAGLVQQNSGTSYDEDELAIKLQKIHSARVLCVIQYIVQDVVHLICDTINNKISIEYNIITFDIFDGLSRLLKLSLDCYLYYYFLMCLLYFTLDSTTPAKPRGKPFFIAFTALAFLNLYVSSSQFGLQFAASLSQQRLRDQEPTWFGEINQWFIIPFIDAVTLVMILAVYAHAGMVMKEGKTLKGKANLGSVKFRGMLLMRTKGGLPWVVTSLFDDGKGNVLYIA</sequence>
<organism evidence="2 3">
    <name type="scientific">Halteria grandinella</name>
    <dbReference type="NCBI Taxonomy" id="5974"/>
    <lineage>
        <taxon>Eukaryota</taxon>
        <taxon>Sar</taxon>
        <taxon>Alveolata</taxon>
        <taxon>Ciliophora</taxon>
        <taxon>Intramacronucleata</taxon>
        <taxon>Spirotrichea</taxon>
        <taxon>Stichotrichia</taxon>
        <taxon>Sporadotrichida</taxon>
        <taxon>Halteriidae</taxon>
        <taxon>Halteria</taxon>
    </lineage>
</organism>